<keyword evidence="2" id="KW-0378">Hydrolase</keyword>
<evidence type="ECO:0000313" key="2">
    <source>
        <dbReference type="EMBL" id="ABQ13384.1"/>
    </source>
</evidence>
<dbReference type="Pfam" id="PF00293">
    <property type="entry name" value="NUDIX"/>
    <property type="match status" value="1"/>
</dbReference>
<proteinExistence type="predicted"/>
<reference evidence="2 3" key="1">
    <citation type="journal article" date="2007" name="Nat. Biotechnol.">
        <title>Genome sequence and identification of candidate vaccine antigens from the animal pathogen Dichelobacter nodosus.</title>
        <authorList>
            <person name="Myers G.S."/>
            <person name="Parker D."/>
            <person name="Al-Hasani K."/>
            <person name="Kennan R.M."/>
            <person name="Seemann T."/>
            <person name="Ren Q."/>
            <person name="Badger J.H."/>
            <person name="Selengut J.D."/>
            <person name="Deboy R.T."/>
            <person name="Tettelin H."/>
            <person name="Boyce J.D."/>
            <person name="McCarl V.P."/>
            <person name="Han X."/>
            <person name="Nelson W.C."/>
            <person name="Madupu R."/>
            <person name="Mohamoud Y."/>
            <person name="Holley T."/>
            <person name="Fedorova N."/>
            <person name="Khouri H."/>
            <person name="Bottomley S.P."/>
            <person name="Whittington R.J."/>
            <person name="Adler B."/>
            <person name="Songer J.G."/>
            <person name="Rood J.I."/>
            <person name="Paulsen I.T."/>
        </authorList>
    </citation>
    <scope>NUCLEOTIDE SEQUENCE [LARGE SCALE GENOMIC DNA]</scope>
    <source>
        <strain evidence="2 3">VCS1703A</strain>
    </source>
</reference>
<sequence length="291" mass="32726">MTLSHLIAAANTAHPDYYLRLYFGDVPVGLIHRQAPKTLEKYGFYLVSHALGVQWRDASANCARNSEHLAQITANMRADSYVTGWRDELFALSPSYYHAPQALIERAAMPIFGGCGYGVHINGLVRRKNGLAMWLGQRAPNKPTEPNKWDQIAAGGLPYGISAFNNMQKECREEANIPESLSQTAQSVGMVSYCWQQNNGIRADVLFLYDLFLPADFEPQNTDGEVAHFICVPLEEIPEMLREGDVKTNSALVMLDCCIRHGIITPQMPEYETLCHGLQMRNHWLSRLKNK</sequence>
<dbReference type="EMBL" id="CP000513">
    <property type="protein sequence ID" value="ABQ13384.1"/>
    <property type="molecule type" value="Genomic_DNA"/>
</dbReference>
<dbReference type="HOGENOM" id="CLU_048013_1_1_6"/>
<dbReference type="STRING" id="246195.DNO_0844"/>
<dbReference type="PANTHER" id="PTHR13622:SF8">
    <property type="entry name" value="THIAMIN PYROPHOSPHOKINASE 1"/>
    <property type="match status" value="1"/>
</dbReference>
<dbReference type="InterPro" id="IPR015797">
    <property type="entry name" value="NUDIX_hydrolase-like_dom_sf"/>
</dbReference>
<dbReference type="AlphaFoldDB" id="A5EYE4"/>
<protein>
    <submittedName>
        <fullName evidence="2">NUDIX hydrolase domain protein</fullName>
    </submittedName>
</protein>
<evidence type="ECO:0000259" key="1">
    <source>
        <dbReference type="PROSITE" id="PS51462"/>
    </source>
</evidence>
<keyword evidence="3" id="KW-1185">Reference proteome</keyword>
<name>A5EYE4_DICNV</name>
<dbReference type="CDD" id="cd03676">
    <property type="entry name" value="NUDIX_Tnr3_like"/>
    <property type="match status" value="1"/>
</dbReference>
<organism evidence="2 3">
    <name type="scientific">Dichelobacter nodosus (strain VCS1703A)</name>
    <dbReference type="NCBI Taxonomy" id="246195"/>
    <lineage>
        <taxon>Bacteria</taxon>
        <taxon>Pseudomonadati</taxon>
        <taxon>Pseudomonadota</taxon>
        <taxon>Gammaproteobacteria</taxon>
        <taxon>Cardiobacteriales</taxon>
        <taxon>Cardiobacteriaceae</taxon>
        <taxon>Dichelobacter</taxon>
    </lineage>
</organism>
<dbReference type="SUPFAM" id="SSF55811">
    <property type="entry name" value="Nudix"/>
    <property type="match status" value="1"/>
</dbReference>
<dbReference type="InterPro" id="IPR000086">
    <property type="entry name" value="NUDIX_hydrolase_dom"/>
</dbReference>
<dbReference type="Gene3D" id="3.90.79.10">
    <property type="entry name" value="Nucleoside Triphosphate Pyrophosphohydrolase"/>
    <property type="match status" value="1"/>
</dbReference>
<evidence type="ECO:0000313" key="3">
    <source>
        <dbReference type="Proteomes" id="UP000000248"/>
    </source>
</evidence>
<dbReference type="FunFam" id="3.90.79.10:FF:000019">
    <property type="entry name" value="Thiamin pyrophosphokinase, putative"/>
    <property type="match status" value="1"/>
</dbReference>
<dbReference type="eggNOG" id="COG1443">
    <property type="taxonomic scope" value="Bacteria"/>
</dbReference>
<dbReference type="PANTHER" id="PTHR13622">
    <property type="entry name" value="THIAMIN PYROPHOSPHOKINASE"/>
    <property type="match status" value="1"/>
</dbReference>
<dbReference type="KEGG" id="dno:DNO_0844"/>
<accession>A5EYE4</accession>
<dbReference type="Proteomes" id="UP000000248">
    <property type="component" value="Chromosome"/>
</dbReference>
<dbReference type="PROSITE" id="PS51462">
    <property type="entry name" value="NUDIX"/>
    <property type="match status" value="1"/>
</dbReference>
<feature type="domain" description="Nudix hydrolase" evidence="1">
    <location>
        <begin position="116"/>
        <end position="254"/>
    </location>
</feature>
<dbReference type="Pfam" id="PF15916">
    <property type="entry name" value="DUF4743"/>
    <property type="match status" value="1"/>
</dbReference>
<gene>
    <name evidence="2" type="ordered locus">DNO_0844</name>
</gene>
<dbReference type="GO" id="GO:0044715">
    <property type="term" value="F:8-oxo-dGDP phosphatase activity"/>
    <property type="evidence" value="ECO:0007669"/>
    <property type="project" value="TreeGrafter"/>
</dbReference>
<dbReference type="InterPro" id="IPR031804">
    <property type="entry name" value="DUF4743"/>
</dbReference>